<dbReference type="Proteomes" id="UP000179807">
    <property type="component" value="Unassembled WGS sequence"/>
</dbReference>
<feature type="compositionally biased region" description="Low complexity" evidence="1">
    <location>
        <begin position="127"/>
        <end position="147"/>
    </location>
</feature>
<dbReference type="VEuPathDB" id="TrichDB:TRFO_30200"/>
<feature type="compositionally biased region" description="Polar residues" evidence="1">
    <location>
        <begin position="11"/>
        <end position="21"/>
    </location>
</feature>
<dbReference type="AlphaFoldDB" id="A0A1J4JYP8"/>
<feature type="compositionally biased region" description="Low complexity" evidence="1">
    <location>
        <begin position="47"/>
        <end position="63"/>
    </location>
</feature>
<feature type="compositionally biased region" description="Low complexity" evidence="1">
    <location>
        <begin position="229"/>
        <end position="246"/>
    </location>
</feature>
<feature type="compositionally biased region" description="Basic and acidic residues" evidence="1">
    <location>
        <begin position="69"/>
        <end position="79"/>
    </location>
</feature>
<feature type="compositionally biased region" description="Low complexity" evidence="1">
    <location>
        <begin position="207"/>
        <end position="218"/>
    </location>
</feature>
<proteinExistence type="predicted"/>
<dbReference type="GeneID" id="94841915"/>
<keyword evidence="3" id="KW-1185">Reference proteome</keyword>
<organism evidence="2 3">
    <name type="scientific">Tritrichomonas foetus</name>
    <dbReference type="NCBI Taxonomy" id="1144522"/>
    <lineage>
        <taxon>Eukaryota</taxon>
        <taxon>Metamonada</taxon>
        <taxon>Parabasalia</taxon>
        <taxon>Tritrichomonadida</taxon>
        <taxon>Tritrichomonadidae</taxon>
        <taxon>Tritrichomonas</taxon>
    </lineage>
</organism>
<dbReference type="EMBL" id="MLAK01000859">
    <property type="protein sequence ID" value="OHT02660.1"/>
    <property type="molecule type" value="Genomic_DNA"/>
</dbReference>
<dbReference type="RefSeq" id="XP_068355796.1">
    <property type="nucleotide sequence ID" value="XM_068507211.1"/>
</dbReference>
<feature type="compositionally biased region" description="Low complexity" evidence="1">
    <location>
        <begin position="182"/>
        <end position="195"/>
    </location>
</feature>
<evidence type="ECO:0000313" key="2">
    <source>
        <dbReference type="EMBL" id="OHT02660.1"/>
    </source>
</evidence>
<accession>A0A1J4JYP8</accession>
<protein>
    <submittedName>
        <fullName evidence="2">Uncharacterized protein</fullName>
    </submittedName>
</protein>
<comment type="caution">
    <text evidence="2">The sequence shown here is derived from an EMBL/GenBank/DDBJ whole genome shotgun (WGS) entry which is preliminary data.</text>
</comment>
<feature type="compositionally biased region" description="Low complexity" evidence="1">
    <location>
        <begin position="106"/>
        <end position="116"/>
    </location>
</feature>
<sequence length="328" mass="37018">MNRRNEKDTMSFGTASKTISGRITLDSSDSDDNEEVESQAEKNEKPIIGGWAKKAGPAKIAPISFNEIQKAEQTKKDPEPAPQPQPTSPASSPVSGNSMGDRPLRPQRQQPNPRTDYYYDDEDDDPYNQGGYSNNYGGRGRQNYNRSRIPDDPYADYYGEDEYMPKSQSSNFNGGYGGYGGNYQRRNNGRRNQFYDTGDDSGNNDAYNGGYSNRSYNNTPKFTLGSNAQNRQQQQPQPSFNPQKQNDQYQDDSYEQGNNRKAKFVIGQNYKTQDSQPRSGITASRSYSNDRTTGPARASRAQPQPQKNLEFFSQQKKQPSVTEWRPSE</sequence>
<reference evidence="2" key="1">
    <citation type="submission" date="2016-10" db="EMBL/GenBank/DDBJ databases">
        <authorList>
            <person name="Benchimol M."/>
            <person name="Almeida L.G."/>
            <person name="Vasconcelos A.T."/>
            <person name="Perreira-Neves A."/>
            <person name="Rosa I.A."/>
            <person name="Tasca T."/>
            <person name="Bogo M.R."/>
            <person name="de Souza W."/>
        </authorList>
    </citation>
    <scope>NUCLEOTIDE SEQUENCE [LARGE SCALE GENOMIC DNA]</scope>
    <source>
        <strain evidence="2">K</strain>
    </source>
</reference>
<feature type="compositionally biased region" description="Polar residues" evidence="1">
    <location>
        <begin position="269"/>
        <end position="292"/>
    </location>
</feature>
<feature type="compositionally biased region" description="Acidic residues" evidence="1">
    <location>
        <begin position="28"/>
        <end position="38"/>
    </location>
</feature>
<evidence type="ECO:0000313" key="3">
    <source>
        <dbReference type="Proteomes" id="UP000179807"/>
    </source>
</evidence>
<feature type="compositionally biased region" description="Polar residues" evidence="1">
    <location>
        <begin position="219"/>
        <end position="228"/>
    </location>
</feature>
<feature type="compositionally biased region" description="Polar residues" evidence="1">
    <location>
        <begin position="301"/>
        <end position="321"/>
    </location>
</feature>
<feature type="region of interest" description="Disordered" evidence="1">
    <location>
        <begin position="1"/>
        <end position="328"/>
    </location>
</feature>
<evidence type="ECO:0000256" key="1">
    <source>
        <dbReference type="SAM" id="MobiDB-lite"/>
    </source>
</evidence>
<gene>
    <name evidence="2" type="ORF">TRFO_30200</name>
</gene>
<name>A0A1J4JYP8_9EUKA</name>